<evidence type="ECO:0000313" key="2">
    <source>
        <dbReference type="Proteomes" id="UP000266385"/>
    </source>
</evidence>
<comment type="caution">
    <text evidence="1">The sequence shown here is derived from an EMBL/GenBank/DDBJ whole genome shotgun (WGS) entry which is preliminary data.</text>
</comment>
<dbReference type="EMBL" id="QWFX01000016">
    <property type="protein sequence ID" value="RIJ26648.1"/>
    <property type="molecule type" value="Genomic_DNA"/>
</dbReference>
<protein>
    <submittedName>
        <fullName evidence="1">Uncharacterized protein</fullName>
    </submittedName>
</protein>
<gene>
    <name evidence="1" type="ORF">D1223_16985</name>
</gene>
<accession>A0A399R5P2</accession>
<name>A0A399R5P2_9PROT</name>
<dbReference type="AlphaFoldDB" id="A0A399R5P2"/>
<proteinExistence type="predicted"/>
<keyword evidence="2" id="KW-1185">Reference proteome</keyword>
<sequence>MRHLASLAAIALLLVPAGCNTTQKSRAACESDVERLKQSIRDTGGYLEDLRPRLKAGFLAFDDCGRITGECHAEAWLAEMEALRQEHIYRRADFNRAIDLWRPDACVPYAQGYRLNPPEPSTYNGYFYSYEETGQQIDELISKFNRLVN</sequence>
<dbReference type="OrthoDB" id="7629058at2"/>
<evidence type="ECO:0000313" key="1">
    <source>
        <dbReference type="EMBL" id="RIJ26648.1"/>
    </source>
</evidence>
<reference evidence="1 2" key="1">
    <citation type="submission" date="2018-08" db="EMBL/GenBank/DDBJ databases">
        <title>Henriciella mobilis sp. nov., isolated from seawater.</title>
        <authorList>
            <person name="Cheng H."/>
            <person name="Wu Y.-H."/>
            <person name="Xu X.-W."/>
            <person name="Guo L.-L."/>
        </authorList>
    </citation>
    <scope>NUCLEOTIDE SEQUENCE [LARGE SCALE GENOMIC DNA]</scope>
    <source>
        <strain evidence="1 2">JN25</strain>
    </source>
</reference>
<dbReference type="Proteomes" id="UP000266385">
    <property type="component" value="Unassembled WGS sequence"/>
</dbReference>
<organism evidence="1 2">
    <name type="scientific">Henriciella mobilis</name>
    <dbReference type="NCBI Taxonomy" id="2305467"/>
    <lineage>
        <taxon>Bacteria</taxon>
        <taxon>Pseudomonadati</taxon>
        <taxon>Pseudomonadota</taxon>
        <taxon>Alphaproteobacteria</taxon>
        <taxon>Hyphomonadales</taxon>
        <taxon>Hyphomonadaceae</taxon>
        <taxon>Henriciella</taxon>
    </lineage>
</organism>
<dbReference type="RefSeq" id="WP_119377541.1">
    <property type="nucleotide sequence ID" value="NZ_QWFX01000016.1"/>
</dbReference>